<comment type="caution">
    <text evidence="1">The sequence shown here is derived from an EMBL/GenBank/DDBJ whole genome shotgun (WGS) entry which is preliminary data.</text>
</comment>
<organism evidence="1 2">
    <name type="scientific">Stella humosa</name>
    <dbReference type="NCBI Taxonomy" id="94"/>
    <lineage>
        <taxon>Bacteria</taxon>
        <taxon>Pseudomonadati</taxon>
        <taxon>Pseudomonadota</taxon>
        <taxon>Alphaproteobacteria</taxon>
        <taxon>Rhodospirillales</taxon>
        <taxon>Stellaceae</taxon>
        <taxon>Stella</taxon>
    </lineage>
</organism>
<keyword evidence="2" id="KW-1185">Reference proteome</keyword>
<dbReference type="EMBL" id="RJKX01000014">
    <property type="protein sequence ID" value="ROP90867.1"/>
    <property type="molecule type" value="Genomic_DNA"/>
</dbReference>
<dbReference type="RefSeq" id="WP_142235895.1">
    <property type="nucleotide sequence ID" value="NZ_AP019700.1"/>
</dbReference>
<evidence type="ECO:0000313" key="2">
    <source>
        <dbReference type="Proteomes" id="UP000278222"/>
    </source>
</evidence>
<proteinExistence type="predicted"/>
<name>A0A3N1LH76_9PROT</name>
<evidence type="ECO:0000313" key="1">
    <source>
        <dbReference type="EMBL" id="ROP90867.1"/>
    </source>
</evidence>
<gene>
    <name evidence="1" type="ORF">EDC65_2727</name>
</gene>
<reference evidence="1 2" key="1">
    <citation type="submission" date="2018-11" db="EMBL/GenBank/DDBJ databases">
        <title>Genomic Encyclopedia of Type Strains, Phase IV (KMG-IV): sequencing the most valuable type-strain genomes for metagenomic binning, comparative biology and taxonomic classification.</title>
        <authorList>
            <person name="Goeker M."/>
        </authorList>
    </citation>
    <scope>NUCLEOTIDE SEQUENCE [LARGE SCALE GENOMIC DNA]</scope>
    <source>
        <strain evidence="1 2">DSM 5900</strain>
    </source>
</reference>
<dbReference type="Proteomes" id="UP000278222">
    <property type="component" value="Unassembled WGS sequence"/>
</dbReference>
<accession>A0A3N1LH76</accession>
<protein>
    <submittedName>
        <fullName evidence="1">Uncharacterized protein</fullName>
    </submittedName>
</protein>
<sequence length="82" mass="9203">MSSDPGRSPDLPRSPLAAAVGEADARENVRRHSQNLAALAENLRRLGLDEVLVDDQVMSVFRQYERELARYVEAAADRRPQE</sequence>
<dbReference type="AlphaFoldDB" id="A0A3N1LH76"/>